<accession>A0ABW4MQG9</accession>
<organism evidence="2 3">
    <name type="scientific">Fredinandcohnia salidurans</name>
    <dbReference type="NCBI Taxonomy" id="2595041"/>
    <lineage>
        <taxon>Bacteria</taxon>
        <taxon>Bacillati</taxon>
        <taxon>Bacillota</taxon>
        <taxon>Bacilli</taxon>
        <taxon>Bacillales</taxon>
        <taxon>Bacillaceae</taxon>
        <taxon>Fredinandcohnia</taxon>
    </lineage>
</organism>
<comment type="caution">
    <text evidence="2">The sequence shown here is derived from an EMBL/GenBank/DDBJ whole genome shotgun (WGS) entry which is preliminary data.</text>
</comment>
<dbReference type="InterPro" id="IPR011330">
    <property type="entry name" value="Glyco_hydro/deAcase_b/a-brl"/>
</dbReference>
<evidence type="ECO:0000256" key="1">
    <source>
        <dbReference type="SAM" id="Phobius"/>
    </source>
</evidence>
<keyword evidence="1" id="KW-0472">Membrane</keyword>
<keyword evidence="1" id="KW-1133">Transmembrane helix</keyword>
<dbReference type="CDD" id="cd10923">
    <property type="entry name" value="CE4_COG5298"/>
    <property type="match status" value="1"/>
</dbReference>
<evidence type="ECO:0000313" key="3">
    <source>
        <dbReference type="Proteomes" id="UP001597227"/>
    </source>
</evidence>
<sequence length="572" mass="65156">MRIIPLLLAILLLGAWDKGPVPLTHGDTGTGPSSHRVLVVFSSQTGEITDQQRVLDLLVGHFTDDITFKSTKEVDPRDLAGVTHLFYHGQIKETLTENFKKALTNFNGTLVAIGHNSEQLAERFSFMKVEREVSVSKISNETDSINIFPQSILQVTAEGAKTIVKASHGAENEYPLFLGKNQTYYYASPIIEYTKAIFLGDALHTVFEDEHNHIRPGYIRLEDIHPMADPKKVMEIAEILKEKQIPYMVAVIPVYTNPHTEKEYHFSDSPNLLKALKYMQNNGGSIVLHGYTHQFKASETGEGFEFWDVNNNMPIYHKANEDVAKKTRRDFATDAEYEAFRKSQLEFETEYIEEKIQRGIEELVNYGLFPLAFEAPHYTMSQNGYNVLSEHFSTYVGQVQLSDENWEVMGTAPAETTPSMFRGMTLLPETIGFVDPKDPNSIESMIKEAHRYSIMRDGFVAGFYHPFLKVEVFQKLLAELEKIPNVEWIDLKERVNTVRSENVTIESGEGRVNVDISYTGLFASSPSYLLYRIKDLAQHLTWVMVGAGALAVVLFTLYGLFLRWKWRREYYG</sequence>
<evidence type="ECO:0000313" key="2">
    <source>
        <dbReference type="EMBL" id="MFD1780197.1"/>
    </source>
</evidence>
<keyword evidence="3" id="KW-1185">Reference proteome</keyword>
<dbReference type="RefSeq" id="WP_388039780.1">
    <property type="nucleotide sequence ID" value="NZ_JBHUEK010000025.1"/>
</dbReference>
<dbReference type="Pfam" id="PF10096">
    <property type="entry name" value="DUF2334"/>
    <property type="match status" value="1"/>
</dbReference>
<keyword evidence="1" id="KW-0812">Transmembrane</keyword>
<protein>
    <submittedName>
        <fullName evidence="2">DUF2334 domain-containing protein</fullName>
    </submittedName>
</protein>
<proteinExistence type="predicted"/>
<gene>
    <name evidence="2" type="ORF">ACFSFW_16155</name>
</gene>
<dbReference type="EMBL" id="JBHUEK010000025">
    <property type="protein sequence ID" value="MFD1780197.1"/>
    <property type="molecule type" value="Genomic_DNA"/>
</dbReference>
<dbReference type="InterPro" id="IPR018763">
    <property type="entry name" value="DUF2334"/>
</dbReference>
<name>A0ABW4MQG9_9BACI</name>
<dbReference type="Proteomes" id="UP001597227">
    <property type="component" value="Unassembled WGS sequence"/>
</dbReference>
<dbReference type="Gene3D" id="3.20.20.370">
    <property type="entry name" value="Glycoside hydrolase/deacetylase"/>
    <property type="match status" value="1"/>
</dbReference>
<reference evidence="3" key="1">
    <citation type="journal article" date="2019" name="Int. J. Syst. Evol. Microbiol.">
        <title>The Global Catalogue of Microorganisms (GCM) 10K type strain sequencing project: providing services to taxonomists for standard genome sequencing and annotation.</title>
        <authorList>
            <consortium name="The Broad Institute Genomics Platform"/>
            <consortium name="The Broad Institute Genome Sequencing Center for Infectious Disease"/>
            <person name="Wu L."/>
            <person name="Ma J."/>
        </authorList>
    </citation>
    <scope>NUCLEOTIDE SEQUENCE [LARGE SCALE GENOMIC DNA]</scope>
    <source>
        <strain evidence="3">CCUG 15531</strain>
    </source>
</reference>
<dbReference type="SUPFAM" id="SSF88713">
    <property type="entry name" value="Glycoside hydrolase/deacetylase"/>
    <property type="match status" value="1"/>
</dbReference>
<feature type="transmembrane region" description="Helical" evidence="1">
    <location>
        <begin position="540"/>
        <end position="561"/>
    </location>
</feature>